<accession>A0A3N2R4V0</accession>
<sequence>MSNDVMITLGLLFAAISFPAILSAFTHGRSVRFPMLLLIGGLALIAVGANQTPGAFQMADLPDIVARAFAQTFN</sequence>
<organism evidence="2 3">
    <name type="scientific">Histidinibacterium lentulum</name>
    <dbReference type="NCBI Taxonomy" id="2480588"/>
    <lineage>
        <taxon>Bacteria</taxon>
        <taxon>Pseudomonadati</taxon>
        <taxon>Pseudomonadota</taxon>
        <taxon>Alphaproteobacteria</taxon>
        <taxon>Rhodobacterales</taxon>
        <taxon>Paracoccaceae</taxon>
        <taxon>Histidinibacterium</taxon>
    </lineage>
</organism>
<dbReference type="EMBL" id="RDRB01000004">
    <property type="protein sequence ID" value="ROU02522.1"/>
    <property type="molecule type" value="Genomic_DNA"/>
</dbReference>
<evidence type="ECO:0000256" key="1">
    <source>
        <dbReference type="SAM" id="Phobius"/>
    </source>
</evidence>
<dbReference type="Proteomes" id="UP000268016">
    <property type="component" value="Unassembled WGS sequence"/>
</dbReference>
<feature type="transmembrane region" description="Helical" evidence="1">
    <location>
        <begin position="33"/>
        <end position="49"/>
    </location>
</feature>
<dbReference type="AlphaFoldDB" id="A0A3N2R4V0"/>
<gene>
    <name evidence="2" type="ORF">EAT49_09295</name>
</gene>
<comment type="caution">
    <text evidence="2">The sequence shown here is derived from an EMBL/GenBank/DDBJ whole genome shotgun (WGS) entry which is preliminary data.</text>
</comment>
<evidence type="ECO:0000313" key="3">
    <source>
        <dbReference type="Proteomes" id="UP000268016"/>
    </source>
</evidence>
<keyword evidence="3" id="KW-1185">Reference proteome</keyword>
<reference evidence="2 3" key="1">
    <citation type="submission" date="2018-10" db="EMBL/GenBank/DDBJ databases">
        <title>Histidinibacterium lentulum gen. nov., sp. nov., a marine bacterium from the culture broth of Picochlorum sp. 122.</title>
        <authorList>
            <person name="Wang G."/>
        </authorList>
    </citation>
    <scope>NUCLEOTIDE SEQUENCE [LARGE SCALE GENOMIC DNA]</scope>
    <source>
        <strain evidence="2 3">B17</strain>
    </source>
</reference>
<evidence type="ECO:0000313" key="2">
    <source>
        <dbReference type="EMBL" id="ROU02522.1"/>
    </source>
</evidence>
<keyword evidence="1" id="KW-1133">Transmembrane helix</keyword>
<protein>
    <submittedName>
        <fullName evidence="2">Uncharacterized protein</fullName>
    </submittedName>
</protein>
<keyword evidence="1" id="KW-0812">Transmembrane</keyword>
<name>A0A3N2R4V0_9RHOB</name>
<keyword evidence="1" id="KW-0472">Membrane</keyword>
<proteinExistence type="predicted"/>